<dbReference type="EMBL" id="MN740648">
    <property type="protein sequence ID" value="QHS79565.1"/>
    <property type="molecule type" value="Genomic_DNA"/>
</dbReference>
<organism evidence="1">
    <name type="scientific">viral metagenome</name>
    <dbReference type="NCBI Taxonomy" id="1070528"/>
    <lineage>
        <taxon>unclassified sequences</taxon>
        <taxon>metagenomes</taxon>
        <taxon>organismal metagenomes</taxon>
    </lineage>
</organism>
<accession>A0A6C0AJQ4</accession>
<sequence>MEIVAYIETTHEFTQPYYAFRTIGLWQTVWRAVCEMAYNRSAQQYSSIVVEPEADKFDELQFYERNSTRIRNHHLLCFQEIWSKYDRFEPFVNSQLTELVVPRILFECPGVRHFFEFSFPECKVVFWGE</sequence>
<evidence type="ECO:0000313" key="1">
    <source>
        <dbReference type="EMBL" id="QHS79565.1"/>
    </source>
</evidence>
<proteinExistence type="predicted"/>
<protein>
    <submittedName>
        <fullName evidence="1">Uncharacterized protein</fullName>
    </submittedName>
</protein>
<name>A0A6C0AJQ4_9ZZZZ</name>
<dbReference type="AlphaFoldDB" id="A0A6C0AJQ4"/>
<reference evidence="1" key="1">
    <citation type="journal article" date="2020" name="Nature">
        <title>Giant virus diversity and host interactions through global metagenomics.</title>
        <authorList>
            <person name="Schulz F."/>
            <person name="Roux S."/>
            <person name="Paez-Espino D."/>
            <person name="Jungbluth S."/>
            <person name="Walsh D.A."/>
            <person name="Denef V.J."/>
            <person name="McMahon K.D."/>
            <person name="Konstantinidis K.T."/>
            <person name="Eloe-Fadrosh E.A."/>
            <person name="Kyrpides N.C."/>
            <person name="Woyke T."/>
        </authorList>
    </citation>
    <scope>NUCLEOTIDE SEQUENCE</scope>
    <source>
        <strain evidence="1">GVMAG-S-1035237-23</strain>
    </source>
</reference>